<dbReference type="Proteomes" id="UP000661918">
    <property type="component" value="Unassembled WGS sequence"/>
</dbReference>
<evidence type="ECO:0000256" key="1">
    <source>
        <dbReference type="SAM" id="SignalP"/>
    </source>
</evidence>
<name>A0ABQ2GNT9_9DEIO</name>
<evidence type="ECO:0000313" key="3">
    <source>
        <dbReference type="Proteomes" id="UP000661918"/>
    </source>
</evidence>
<accession>A0ABQ2GNT9</accession>
<evidence type="ECO:0008006" key="4">
    <source>
        <dbReference type="Google" id="ProtNLM"/>
    </source>
</evidence>
<dbReference type="RefSeq" id="WP_188902065.1">
    <property type="nucleotide sequence ID" value="NZ_BMOM01000005.1"/>
</dbReference>
<comment type="caution">
    <text evidence="2">The sequence shown here is derived from an EMBL/GenBank/DDBJ whole genome shotgun (WGS) entry which is preliminary data.</text>
</comment>
<organism evidence="2 3">
    <name type="scientific">Deinococcus aerophilus</name>
    <dbReference type="NCBI Taxonomy" id="522488"/>
    <lineage>
        <taxon>Bacteria</taxon>
        <taxon>Thermotogati</taxon>
        <taxon>Deinococcota</taxon>
        <taxon>Deinococci</taxon>
        <taxon>Deinococcales</taxon>
        <taxon>Deinococcaceae</taxon>
        <taxon>Deinococcus</taxon>
    </lineage>
</organism>
<dbReference type="EMBL" id="BMOM01000005">
    <property type="protein sequence ID" value="GGM03943.1"/>
    <property type="molecule type" value="Genomic_DNA"/>
</dbReference>
<protein>
    <recommendedName>
        <fullName evidence="4">DUF4390 domain-containing protein</fullName>
    </recommendedName>
</protein>
<reference evidence="3" key="1">
    <citation type="journal article" date="2019" name="Int. J. Syst. Evol. Microbiol.">
        <title>The Global Catalogue of Microorganisms (GCM) 10K type strain sequencing project: providing services to taxonomists for standard genome sequencing and annotation.</title>
        <authorList>
            <consortium name="The Broad Institute Genomics Platform"/>
            <consortium name="The Broad Institute Genome Sequencing Center for Infectious Disease"/>
            <person name="Wu L."/>
            <person name="Ma J."/>
        </authorList>
    </citation>
    <scope>NUCLEOTIDE SEQUENCE [LARGE SCALE GENOMIC DNA]</scope>
    <source>
        <strain evidence="3">JCM 15443</strain>
    </source>
</reference>
<keyword evidence="3" id="KW-1185">Reference proteome</keyword>
<sequence length="204" mass="22267">MKSFPVLLTSAFLALWAVPAAAQSTRTVFINGVALQATATQRNGETYYQFRASDLQRIGALTAGGVSPKVDAIRGCVGDTLFNGVYSVQLLRAGPEDTRFGVQLKLTNASSQTLQNFMTFSPSEVYAATATAATPLPNFQDRWIDALLPGTAITLRTQTDDRGAATRWTRLLIRPDADAIRELQKAKLSLARVYNMEFDLTCQK</sequence>
<feature type="signal peptide" evidence="1">
    <location>
        <begin position="1"/>
        <end position="22"/>
    </location>
</feature>
<keyword evidence="1" id="KW-0732">Signal</keyword>
<evidence type="ECO:0000313" key="2">
    <source>
        <dbReference type="EMBL" id="GGM03943.1"/>
    </source>
</evidence>
<proteinExistence type="predicted"/>
<feature type="chain" id="PRO_5046536311" description="DUF4390 domain-containing protein" evidence="1">
    <location>
        <begin position="23"/>
        <end position="204"/>
    </location>
</feature>
<gene>
    <name evidence="2" type="ORF">GCM10010841_10380</name>
</gene>